<name>A0A840F2U7_9ACTN</name>
<evidence type="ECO:0000313" key="3">
    <source>
        <dbReference type="EMBL" id="MBB4136798.1"/>
    </source>
</evidence>
<dbReference type="SUPFAM" id="SSF53474">
    <property type="entry name" value="alpha/beta-Hydrolases"/>
    <property type="match status" value="1"/>
</dbReference>
<dbReference type="Proteomes" id="UP000551501">
    <property type="component" value="Unassembled WGS sequence"/>
</dbReference>
<dbReference type="RefSeq" id="WP_183371732.1">
    <property type="nucleotide sequence ID" value="NZ_BAABHL010000126.1"/>
</dbReference>
<accession>A0A840F2U7</accession>
<protein>
    <submittedName>
        <fullName evidence="3">Arylformamidase</fullName>
        <ecNumber evidence="3">3.5.1.9</ecNumber>
    </submittedName>
</protein>
<dbReference type="InterPro" id="IPR050300">
    <property type="entry name" value="GDXG_lipolytic_enzyme"/>
</dbReference>
<dbReference type="InterPro" id="IPR049492">
    <property type="entry name" value="BD-FAE-like_dom"/>
</dbReference>
<keyword evidence="1 3" id="KW-0378">Hydrolase</keyword>
<dbReference type="PANTHER" id="PTHR48081">
    <property type="entry name" value="AB HYDROLASE SUPERFAMILY PROTEIN C4A8.06C"/>
    <property type="match status" value="1"/>
</dbReference>
<dbReference type="GO" id="GO:0004061">
    <property type="term" value="F:arylformamidase activity"/>
    <property type="evidence" value="ECO:0007669"/>
    <property type="project" value="UniProtKB-EC"/>
</dbReference>
<gene>
    <name evidence="3" type="ORF">BKA16_003350</name>
</gene>
<organism evidence="3 4">
    <name type="scientific">Gordonia humi</name>
    <dbReference type="NCBI Taxonomy" id="686429"/>
    <lineage>
        <taxon>Bacteria</taxon>
        <taxon>Bacillati</taxon>
        <taxon>Actinomycetota</taxon>
        <taxon>Actinomycetes</taxon>
        <taxon>Mycobacteriales</taxon>
        <taxon>Gordoniaceae</taxon>
        <taxon>Gordonia</taxon>
    </lineage>
</organism>
<dbReference type="EC" id="3.5.1.9" evidence="3"/>
<dbReference type="PANTHER" id="PTHR48081:SF33">
    <property type="entry name" value="KYNURENINE FORMAMIDASE"/>
    <property type="match status" value="1"/>
</dbReference>
<reference evidence="3 4" key="1">
    <citation type="submission" date="2020-08" db="EMBL/GenBank/DDBJ databases">
        <title>Sequencing the genomes of 1000 actinobacteria strains.</title>
        <authorList>
            <person name="Klenk H.-P."/>
        </authorList>
    </citation>
    <scope>NUCLEOTIDE SEQUENCE [LARGE SCALE GENOMIC DNA]</scope>
    <source>
        <strain evidence="3 4">DSM 45298</strain>
    </source>
</reference>
<comment type="caution">
    <text evidence="3">The sequence shown here is derived from an EMBL/GenBank/DDBJ whole genome shotgun (WGS) entry which is preliminary data.</text>
</comment>
<keyword evidence="4" id="KW-1185">Reference proteome</keyword>
<dbReference type="Pfam" id="PF20434">
    <property type="entry name" value="BD-FAE"/>
    <property type="match status" value="1"/>
</dbReference>
<dbReference type="Gene3D" id="3.40.50.1820">
    <property type="entry name" value="alpha/beta hydrolase"/>
    <property type="match status" value="1"/>
</dbReference>
<evidence type="ECO:0000313" key="4">
    <source>
        <dbReference type="Proteomes" id="UP000551501"/>
    </source>
</evidence>
<sequence length="294" mass="31147">MTRPEIAPETSADYDARATVSAAEFDSIMAEYRRRSDAAVADLTGAAGLVYDTPSGQRLDIWGTGDEPRPVFFVVHGGYWRMLAREDTAFMADALAADGIATVAVDYGLAPSTSLPEIVRQVRTALAWVYRNGRDYGLDVDRIVVGGSSAGAHLAAMTMVPGWQDAAGVPESTARAGLLLSGLYDLRPLVHAPANAWLGLTPESADAVSPARCSPPAAPVVVAMAESEAGGFHQQSRDLHRQWSGAGTAEPLTVPDRNHFDVFLDLADPSSTLSDSLRRLIAGTADPLPNDSET</sequence>
<evidence type="ECO:0000259" key="2">
    <source>
        <dbReference type="Pfam" id="PF20434"/>
    </source>
</evidence>
<dbReference type="AlphaFoldDB" id="A0A840F2U7"/>
<proteinExistence type="predicted"/>
<evidence type="ECO:0000256" key="1">
    <source>
        <dbReference type="ARBA" id="ARBA00022801"/>
    </source>
</evidence>
<dbReference type="EMBL" id="JACIFP010000001">
    <property type="protein sequence ID" value="MBB4136798.1"/>
    <property type="molecule type" value="Genomic_DNA"/>
</dbReference>
<feature type="domain" description="BD-FAE-like" evidence="2">
    <location>
        <begin position="66"/>
        <end position="158"/>
    </location>
</feature>
<dbReference type="InterPro" id="IPR029058">
    <property type="entry name" value="AB_hydrolase_fold"/>
</dbReference>